<keyword evidence="2" id="KW-1185">Reference proteome</keyword>
<name>A0A0E0GEE7_ORYNI</name>
<dbReference type="EnsemblPlants" id="ONIVA02G38900.2">
    <property type="protein sequence ID" value="ONIVA02G38900.2"/>
    <property type="gene ID" value="ONIVA02G38900"/>
</dbReference>
<evidence type="ECO:0000313" key="2">
    <source>
        <dbReference type="Proteomes" id="UP000006591"/>
    </source>
</evidence>
<dbReference type="Proteomes" id="UP000006591">
    <property type="component" value="Chromosome 2"/>
</dbReference>
<dbReference type="PANTHER" id="PTHR33085:SF62">
    <property type="entry name" value="OS03G0632600 PROTEIN"/>
    <property type="match status" value="1"/>
</dbReference>
<protein>
    <recommendedName>
        <fullName evidence="3">DUF295 domain-containing protein</fullName>
    </recommendedName>
</protein>
<proteinExistence type="predicted"/>
<organism evidence="1">
    <name type="scientific">Oryza nivara</name>
    <name type="common">Indian wild rice</name>
    <name type="synonym">Oryza sativa f. spontanea</name>
    <dbReference type="NCBI Taxonomy" id="4536"/>
    <lineage>
        <taxon>Eukaryota</taxon>
        <taxon>Viridiplantae</taxon>
        <taxon>Streptophyta</taxon>
        <taxon>Embryophyta</taxon>
        <taxon>Tracheophyta</taxon>
        <taxon>Spermatophyta</taxon>
        <taxon>Magnoliopsida</taxon>
        <taxon>Liliopsida</taxon>
        <taxon>Poales</taxon>
        <taxon>Poaceae</taxon>
        <taxon>BOP clade</taxon>
        <taxon>Oryzoideae</taxon>
        <taxon>Oryzeae</taxon>
        <taxon>Oryzinae</taxon>
        <taxon>Oryza</taxon>
    </lineage>
</organism>
<evidence type="ECO:0000313" key="1">
    <source>
        <dbReference type="EnsemblPlants" id="ONIVA02G38900.2"/>
    </source>
</evidence>
<evidence type="ECO:0008006" key="3">
    <source>
        <dbReference type="Google" id="ProtNLM"/>
    </source>
</evidence>
<accession>A0A0E0GEE7</accession>
<reference evidence="1" key="2">
    <citation type="submission" date="2018-04" db="EMBL/GenBank/DDBJ databases">
        <title>OnivRS2 (Oryza nivara Reference Sequence Version 2).</title>
        <authorList>
            <person name="Zhang J."/>
            <person name="Kudrna D."/>
            <person name="Lee S."/>
            <person name="Talag J."/>
            <person name="Rajasekar S."/>
            <person name="Welchert J."/>
            <person name="Hsing Y.-I."/>
            <person name="Wing R.A."/>
        </authorList>
    </citation>
    <scope>NUCLEOTIDE SEQUENCE [LARGE SCALE GENOMIC DNA]</scope>
    <source>
        <strain evidence="1">SL10</strain>
    </source>
</reference>
<dbReference type="PANTHER" id="PTHR33085">
    <property type="entry name" value="OS12G0113100 PROTEIN-RELATED"/>
    <property type="match status" value="1"/>
</dbReference>
<sequence>MRELGLGPCFLEPAQGTMAQYEGKHGPARYGYGPCLGQGIRQVGDLDAVSTSMLYLILDDWIFRKIDLSSNQPDGRQVPGGIAREAASSLPPPFFRWNAQRGMPLHFVAIGSKILAMPPMEEKRDTDHLDVGGACFDVRTGCVVFVPRHGDPVYFQIGSRLFTLGCSRFQLLDLLPLALDGDPRSTRRQQWSWRDLPMPPFLHSMRALSHVLLPQEDQTILVGVGFLSPSSSSTYSFRIAEDGSSAWKCLGNWGLPFHGRGYFDPKLNAMIGLSMDGRICSCQLVIAGRICSAETRVGATLVYMGQRSRFCLVESVAVNYLCQEGVFSFKLEGPFFRYMFRLTTFRLKFDDDDGHLTTGRSRRVRYYYAPANDVSYFACRFPVAFYI</sequence>
<dbReference type="InterPro" id="IPR012871">
    <property type="entry name" value="DUF1668_ORYSA"/>
</dbReference>
<dbReference type="OMA" id="MAQYEGK"/>
<reference evidence="1" key="1">
    <citation type="submission" date="2015-04" db="UniProtKB">
        <authorList>
            <consortium name="EnsemblPlants"/>
        </authorList>
    </citation>
    <scope>IDENTIFICATION</scope>
    <source>
        <strain evidence="1">SL10</strain>
    </source>
</reference>
<dbReference type="Pfam" id="PF07893">
    <property type="entry name" value="DUF1668"/>
    <property type="match status" value="1"/>
</dbReference>
<dbReference type="eggNOG" id="ENOG502R7QE">
    <property type="taxonomic scope" value="Eukaryota"/>
</dbReference>
<dbReference type="HOGENOM" id="CLU_021283_0_0_1"/>
<dbReference type="AlphaFoldDB" id="A0A0E0GEE7"/>
<dbReference type="Gramene" id="ONIVA02G38900.2">
    <property type="protein sequence ID" value="ONIVA02G38900.2"/>
    <property type="gene ID" value="ONIVA02G38900"/>
</dbReference>